<comment type="caution">
    <text evidence="9">The sequence shown here is derived from an EMBL/GenBank/DDBJ whole genome shotgun (WGS) entry which is preliminary data.</text>
</comment>
<dbReference type="AlphaFoldDB" id="A0A062XWS8"/>
<evidence type="ECO:0000256" key="6">
    <source>
        <dbReference type="ARBA" id="ARBA00023239"/>
    </source>
</evidence>
<dbReference type="Gene3D" id="3.90.25.10">
    <property type="entry name" value="UDP-galactose 4-epimerase, domain 1"/>
    <property type="match status" value="1"/>
</dbReference>
<dbReference type="EMBL" id="JMFG01000016">
    <property type="protein sequence ID" value="KDA53864.1"/>
    <property type="molecule type" value="Genomic_DNA"/>
</dbReference>
<evidence type="ECO:0000313" key="9">
    <source>
        <dbReference type="EMBL" id="KDA53864.1"/>
    </source>
</evidence>
<proteinExistence type="inferred from homology"/>
<dbReference type="Gene3D" id="3.40.50.720">
    <property type="entry name" value="NAD(P)-binding Rossmann-like Domain"/>
    <property type="match status" value="1"/>
</dbReference>
<dbReference type="NCBIfam" id="TIGR01181">
    <property type="entry name" value="dTDP_gluc_dehyt"/>
    <property type="match status" value="1"/>
</dbReference>
<evidence type="ECO:0000256" key="2">
    <source>
        <dbReference type="ARBA" id="ARBA00001911"/>
    </source>
</evidence>
<dbReference type="EC" id="4.2.1.46" evidence="4 7"/>
<dbReference type="STRING" id="1312852.EG19_02505"/>
<keyword evidence="6 7" id="KW-0456">Lyase</keyword>
<accession>A0A062XWS8</accession>
<dbReference type="Pfam" id="PF16363">
    <property type="entry name" value="GDP_Man_Dehyd"/>
    <property type="match status" value="1"/>
</dbReference>
<name>A0A062XWS8_9BACT</name>
<sequence length="336" mass="38486">MRILVTGGCGFIGSNFVRLILSERPDWEVVNLDKLTYAGRLENLQDMADNPRYRFIHGDICDPQAVAEAMRGCQFAVNFAAETHVDRSLLGASHFIDTDVKGVLVLLEEARRVGLARFIQISTDEVYGSIEQGSFTEESVLNPRNPYAASKAGGDRMAYAYWATYGVPVIITRASNNYGPYQYPEKLIPLFVTNALRDEPLPLYGDGRNVRDWLFVEDHCRALLFLLEHGQPGEVYNIAGGNERENIEVTRAVLRLLGKPESLIRFVADRPGHDRRYSLDASKLHRLGWQPQVPFEVGLERTVRWYVDNRWWWEPIKDHDGEFRRYYELQYGARLA</sequence>
<dbReference type="InterPro" id="IPR016040">
    <property type="entry name" value="NAD(P)-bd_dom"/>
</dbReference>
<dbReference type="InterPro" id="IPR005888">
    <property type="entry name" value="dTDP_Gluc_deHydtase"/>
</dbReference>
<evidence type="ECO:0000256" key="4">
    <source>
        <dbReference type="ARBA" id="ARBA00011990"/>
    </source>
</evidence>
<comment type="similarity">
    <text evidence="3 7">Belongs to the NAD(P)-dependent epimerase/dehydratase family. dTDP-glucose dehydratase subfamily.</text>
</comment>
<keyword evidence="5" id="KW-0520">NAD</keyword>
<comment type="catalytic activity">
    <reaction evidence="1 7">
        <text>dTDP-alpha-D-glucose = dTDP-4-dehydro-6-deoxy-alpha-D-glucose + H2O</text>
        <dbReference type="Rhea" id="RHEA:17221"/>
        <dbReference type="ChEBI" id="CHEBI:15377"/>
        <dbReference type="ChEBI" id="CHEBI:57477"/>
        <dbReference type="ChEBI" id="CHEBI:57649"/>
        <dbReference type="EC" id="4.2.1.46"/>
    </reaction>
</comment>
<dbReference type="PANTHER" id="PTHR43000">
    <property type="entry name" value="DTDP-D-GLUCOSE 4,6-DEHYDRATASE-RELATED"/>
    <property type="match status" value="1"/>
</dbReference>
<dbReference type="CDD" id="cd05246">
    <property type="entry name" value="dTDP_GD_SDR_e"/>
    <property type="match status" value="1"/>
</dbReference>
<evidence type="ECO:0000256" key="3">
    <source>
        <dbReference type="ARBA" id="ARBA00008178"/>
    </source>
</evidence>
<evidence type="ECO:0000313" key="10">
    <source>
        <dbReference type="Proteomes" id="UP000027284"/>
    </source>
</evidence>
<evidence type="ECO:0000256" key="7">
    <source>
        <dbReference type="RuleBase" id="RU004473"/>
    </source>
</evidence>
<keyword evidence="10" id="KW-1185">Reference proteome</keyword>
<evidence type="ECO:0000256" key="1">
    <source>
        <dbReference type="ARBA" id="ARBA00001539"/>
    </source>
</evidence>
<evidence type="ECO:0000256" key="5">
    <source>
        <dbReference type="ARBA" id="ARBA00023027"/>
    </source>
</evidence>
<dbReference type="SUPFAM" id="SSF51735">
    <property type="entry name" value="NAD(P)-binding Rossmann-fold domains"/>
    <property type="match status" value="1"/>
</dbReference>
<feature type="domain" description="NAD(P)-binding" evidence="8">
    <location>
        <begin position="4"/>
        <end position="301"/>
    </location>
</feature>
<organism evidence="9 10">
    <name type="scientific">Thermoanaerobaculum aquaticum</name>
    <dbReference type="NCBI Taxonomy" id="1312852"/>
    <lineage>
        <taxon>Bacteria</taxon>
        <taxon>Pseudomonadati</taxon>
        <taxon>Acidobacteriota</taxon>
        <taxon>Thermoanaerobaculia</taxon>
        <taxon>Thermoanaerobaculales</taxon>
        <taxon>Thermoanaerobaculaceae</taxon>
        <taxon>Thermoanaerobaculum</taxon>
    </lineage>
</organism>
<dbReference type="GO" id="GO:0008460">
    <property type="term" value="F:dTDP-glucose 4,6-dehydratase activity"/>
    <property type="evidence" value="ECO:0007669"/>
    <property type="project" value="UniProtKB-EC"/>
</dbReference>
<comment type="cofactor">
    <cofactor evidence="2 7">
        <name>NAD(+)</name>
        <dbReference type="ChEBI" id="CHEBI:57540"/>
    </cofactor>
</comment>
<gene>
    <name evidence="9" type="ORF">EG19_02505</name>
</gene>
<dbReference type="InterPro" id="IPR036291">
    <property type="entry name" value="NAD(P)-bd_dom_sf"/>
</dbReference>
<protein>
    <recommendedName>
        <fullName evidence="4 7">dTDP-glucose 4,6-dehydratase</fullName>
        <ecNumber evidence="4 7">4.2.1.46</ecNumber>
    </recommendedName>
</protein>
<dbReference type="Proteomes" id="UP000027284">
    <property type="component" value="Unassembled WGS sequence"/>
</dbReference>
<dbReference type="GO" id="GO:0009225">
    <property type="term" value="P:nucleotide-sugar metabolic process"/>
    <property type="evidence" value="ECO:0007669"/>
    <property type="project" value="InterPro"/>
</dbReference>
<evidence type="ECO:0000259" key="8">
    <source>
        <dbReference type="Pfam" id="PF16363"/>
    </source>
</evidence>
<reference evidence="9 10" key="1">
    <citation type="submission" date="2014-04" db="EMBL/GenBank/DDBJ databases">
        <title>The Genome Sequence of Thermoanaerobaculum aquaticum MP-01, The First Cultivated Group 23 Acidobacterium.</title>
        <authorList>
            <person name="Stamps B.W."/>
            <person name="Losey N.A."/>
            <person name="Lawson P.A."/>
            <person name="Stevenson B.S."/>
        </authorList>
    </citation>
    <scope>NUCLEOTIDE SEQUENCE [LARGE SCALE GENOMIC DNA]</scope>
    <source>
        <strain evidence="9 10">MP-01</strain>
    </source>
</reference>